<comment type="caution">
    <text evidence="1">The sequence shown here is derived from an EMBL/GenBank/DDBJ whole genome shotgun (WGS) entry which is preliminary data.</text>
</comment>
<reference evidence="1 2" key="1">
    <citation type="submission" date="2023-07" db="EMBL/GenBank/DDBJ databases">
        <authorList>
            <person name="Peeters C."/>
        </authorList>
    </citation>
    <scope>NUCLEOTIDE SEQUENCE [LARGE SCALE GENOMIC DNA]</scope>
    <source>
        <strain evidence="1 2">LMG 18091</strain>
    </source>
</reference>
<gene>
    <name evidence="1" type="ORF">LMG18091_00933</name>
</gene>
<dbReference type="AlphaFoldDB" id="A0AAD2ASX5"/>
<evidence type="ECO:0000313" key="1">
    <source>
        <dbReference type="EMBL" id="CAJ0688396.1"/>
    </source>
</evidence>
<protein>
    <recommendedName>
        <fullName evidence="3">Lipoprotein</fullName>
    </recommendedName>
</protein>
<dbReference type="PROSITE" id="PS51257">
    <property type="entry name" value="PROKAR_LIPOPROTEIN"/>
    <property type="match status" value="1"/>
</dbReference>
<name>A0AAD2ASX5_9RALS</name>
<keyword evidence="2" id="KW-1185">Reference proteome</keyword>
<dbReference type="Proteomes" id="UP001189915">
    <property type="component" value="Unassembled WGS sequence"/>
</dbReference>
<proteinExistence type="predicted"/>
<sequence>MGGEKWITVASAVLLSACASTMVEQRYFKSYTVGQEVTAATGNAMLVDQNGHVTKQRVWVGILNSADGWKNTEQVSSDYYRKELIYSGISGSTVELNYREFRGGYAAQAFYQSVKYDLSQSNTVRFQNFTIAILSADNQQIRYKILKDY</sequence>
<evidence type="ECO:0008006" key="3">
    <source>
        <dbReference type="Google" id="ProtNLM"/>
    </source>
</evidence>
<dbReference type="EMBL" id="CATWAF010000001">
    <property type="protein sequence ID" value="CAJ0688396.1"/>
    <property type="molecule type" value="Genomic_DNA"/>
</dbReference>
<evidence type="ECO:0000313" key="2">
    <source>
        <dbReference type="Proteomes" id="UP001189915"/>
    </source>
</evidence>
<accession>A0AAD2ASX5</accession>
<organism evidence="1 2">
    <name type="scientific">Ralstonia wenshanensis</name>
    <dbReference type="NCBI Taxonomy" id="2842456"/>
    <lineage>
        <taxon>Bacteria</taxon>
        <taxon>Pseudomonadati</taxon>
        <taxon>Pseudomonadota</taxon>
        <taxon>Betaproteobacteria</taxon>
        <taxon>Burkholderiales</taxon>
        <taxon>Burkholderiaceae</taxon>
        <taxon>Ralstonia</taxon>
    </lineage>
</organism>